<accession>V8N5I1</accession>
<keyword evidence="3" id="KW-1185">Reference proteome</keyword>
<comment type="caution">
    <text evidence="2">The sequence shown here is derived from an EMBL/GenBank/DDBJ whole genome shotgun (WGS) entry which is preliminary data.</text>
</comment>
<evidence type="ECO:0000259" key="1">
    <source>
        <dbReference type="Pfam" id="PF03732"/>
    </source>
</evidence>
<proteinExistence type="predicted"/>
<evidence type="ECO:0000313" key="2">
    <source>
        <dbReference type="EMBL" id="ETE57380.1"/>
    </source>
</evidence>
<dbReference type="AlphaFoldDB" id="V8N5I1"/>
<dbReference type="Pfam" id="PF03732">
    <property type="entry name" value="Retrotrans_gag"/>
    <property type="match status" value="1"/>
</dbReference>
<name>V8N5I1_OPHHA</name>
<dbReference type="InterPro" id="IPR005162">
    <property type="entry name" value="Retrotrans_gag_dom"/>
</dbReference>
<gene>
    <name evidence="2" type="ORF">L345_16905</name>
</gene>
<sequence>HGDEFHDDAQLDQFLGDNLEEEASEWFTQLNDESAPELNNMNDFLRELQSHFEDSSRAQEAEAEIKSIRQKGRPGKELVLEFRRLATSLRHWSQRILVHISKKAWMRSC</sequence>
<protein>
    <recommendedName>
        <fullName evidence="1">Retrotransposon gag domain-containing protein</fullName>
    </recommendedName>
</protein>
<evidence type="ECO:0000313" key="3">
    <source>
        <dbReference type="Proteomes" id="UP000018936"/>
    </source>
</evidence>
<feature type="non-terminal residue" evidence="2">
    <location>
        <position position="1"/>
    </location>
</feature>
<feature type="domain" description="Retrotransposon gag" evidence="1">
    <location>
        <begin position="18"/>
        <end position="99"/>
    </location>
</feature>
<organism evidence="2 3">
    <name type="scientific">Ophiophagus hannah</name>
    <name type="common">King cobra</name>
    <name type="synonym">Naja hannah</name>
    <dbReference type="NCBI Taxonomy" id="8665"/>
    <lineage>
        <taxon>Eukaryota</taxon>
        <taxon>Metazoa</taxon>
        <taxon>Chordata</taxon>
        <taxon>Craniata</taxon>
        <taxon>Vertebrata</taxon>
        <taxon>Euteleostomi</taxon>
        <taxon>Lepidosauria</taxon>
        <taxon>Squamata</taxon>
        <taxon>Bifurcata</taxon>
        <taxon>Unidentata</taxon>
        <taxon>Episquamata</taxon>
        <taxon>Toxicofera</taxon>
        <taxon>Serpentes</taxon>
        <taxon>Colubroidea</taxon>
        <taxon>Elapidae</taxon>
        <taxon>Elapinae</taxon>
        <taxon>Ophiophagus</taxon>
    </lineage>
</organism>
<feature type="non-terminal residue" evidence="2">
    <location>
        <position position="109"/>
    </location>
</feature>
<reference evidence="2 3" key="1">
    <citation type="journal article" date="2013" name="Proc. Natl. Acad. Sci. U.S.A.">
        <title>The king cobra genome reveals dynamic gene evolution and adaptation in the snake venom system.</title>
        <authorList>
            <person name="Vonk F.J."/>
            <person name="Casewell N.R."/>
            <person name="Henkel C.V."/>
            <person name="Heimberg A.M."/>
            <person name="Jansen H.J."/>
            <person name="McCleary R.J."/>
            <person name="Kerkkamp H.M."/>
            <person name="Vos R.A."/>
            <person name="Guerreiro I."/>
            <person name="Calvete J.J."/>
            <person name="Wuster W."/>
            <person name="Woods A.E."/>
            <person name="Logan J.M."/>
            <person name="Harrison R.A."/>
            <person name="Castoe T.A."/>
            <person name="de Koning A.P."/>
            <person name="Pollock D.D."/>
            <person name="Yandell M."/>
            <person name="Calderon D."/>
            <person name="Renjifo C."/>
            <person name="Currier R.B."/>
            <person name="Salgado D."/>
            <person name="Pla D."/>
            <person name="Sanz L."/>
            <person name="Hyder A.S."/>
            <person name="Ribeiro J.M."/>
            <person name="Arntzen J.W."/>
            <person name="van den Thillart G.E."/>
            <person name="Boetzer M."/>
            <person name="Pirovano W."/>
            <person name="Dirks R.P."/>
            <person name="Spaink H.P."/>
            <person name="Duboule D."/>
            <person name="McGlinn E."/>
            <person name="Kini R.M."/>
            <person name="Richardson M.K."/>
        </authorList>
    </citation>
    <scope>NUCLEOTIDE SEQUENCE</scope>
    <source>
        <tissue evidence="2">Blood</tissue>
    </source>
</reference>
<dbReference type="OrthoDB" id="8955945at2759"/>
<dbReference type="EMBL" id="AZIM01008619">
    <property type="protein sequence ID" value="ETE57380.1"/>
    <property type="molecule type" value="Genomic_DNA"/>
</dbReference>
<dbReference type="Proteomes" id="UP000018936">
    <property type="component" value="Unassembled WGS sequence"/>
</dbReference>